<dbReference type="GO" id="GO:0004180">
    <property type="term" value="F:carboxypeptidase activity"/>
    <property type="evidence" value="ECO:0007669"/>
    <property type="project" value="UniProtKB-KW"/>
</dbReference>
<accession>A0ABR3ADH3</accession>
<feature type="compositionally biased region" description="Pro residues" evidence="1">
    <location>
        <begin position="22"/>
        <end position="31"/>
    </location>
</feature>
<feature type="region of interest" description="Disordered" evidence="1">
    <location>
        <begin position="1"/>
        <end position="274"/>
    </location>
</feature>
<comment type="caution">
    <text evidence="2">The sequence shown here is derived from an EMBL/GenBank/DDBJ whole genome shotgun (WGS) entry which is preliminary data.</text>
</comment>
<keyword evidence="2" id="KW-0378">Hydrolase</keyword>
<organism evidence="2 3">
    <name type="scientific">Marasmius tenuissimus</name>
    <dbReference type="NCBI Taxonomy" id="585030"/>
    <lineage>
        <taxon>Eukaryota</taxon>
        <taxon>Fungi</taxon>
        <taxon>Dikarya</taxon>
        <taxon>Basidiomycota</taxon>
        <taxon>Agaricomycotina</taxon>
        <taxon>Agaricomycetes</taxon>
        <taxon>Agaricomycetidae</taxon>
        <taxon>Agaricales</taxon>
        <taxon>Marasmiineae</taxon>
        <taxon>Marasmiaceae</taxon>
        <taxon>Marasmius</taxon>
    </lineage>
</organism>
<feature type="compositionally biased region" description="Polar residues" evidence="1">
    <location>
        <begin position="150"/>
        <end position="163"/>
    </location>
</feature>
<keyword evidence="3" id="KW-1185">Reference proteome</keyword>
<keyword evidence="2" id="KW-0121">Carboxypeptidase</keyword>
<name>A0ABR3ADH3_9AGAR</name>
<evidence type="ECO:0000256" key="1">
    <source>
        <dbReference type="SAM" id="MobiDB-lite"/>
    </source>
</evidence>
<feature type="compositionally biased region" description="Low complexity" evidence="1">
    <location>
        <begin position="234"/>
        <end position="243"/>
    </location>
</feature>
<feature type="compositionally biased region" description="Low complexity" evidence="1">
    <location>
        <begin position="200"/>
        <end position="221"/>
    </location>
</feature>
<sequence length="422" mass="45041">MSLQGSRPVSFVSEKPVVLVPSSPPASPPPKSLSMAIDVSKPAQEDNISNGSPAERSPELTLEPESDPPTPEPEQVQKPKLDTQPQPELQTAVASSSTASTSLAPPSPTTEARPPPASRKSTTFRRVVPRKAQPQTPTPQRPALAVRQNAPASPSPLSQTTSPAIHDDRPLPPASTGSESQLLDLIMPKPVQTVSPPPRSSSLTASTSSNTTTAVVSTPSPGIAIPAPTFTSQPSSPTRASPGPSTPTPTPVKQKSAPKRAPYRPGFQPNGFYRPRTDEFLALRRVARDGAESGVGRKRMERTKLERRLEKLIGLHFPEGKDAAARPVMKERRSSIFDVSLSDLRSASGSSIWKGVVGGGAKNDIRGELRYSYDLRTALSDTVARSLGTTHYAVARRFGSDEMSYLQVSTIRLSISLAESSY</sequence>
<keyword evidence="2" id="KW-0645">Protease</keyword>
<evidence type="ECO:0000313" key="3">
    <source>
        <dbReference type="Proteomes" id="UP001437256"/>
    </source>
</evidence>
<dbReference type="Proteomes" id="UP001437256">
    <property type="component" value="Unassembled WGS sequence"/>
</dbReference>
<feature type="compositionally biased region" description="Low complexity" evidence="1">
    <location>
        <begin position="12"/>
        <end position="21"/>
    </location>
</feature>
<evidence type="ECO:0000313" key="2">
    <source>
        <dbReference type="EMBL" id="KAL0070617.1"/>
    </source>
</evidence>
<dbReference type="EMBL" id="JBBXMP010000006">
    <property type="protein sequence ID" value="KAL0070617.1"/>
    <property type="molecule type" value="Genomic_DNA"/>
</dbReference>
<proteinExistence type="predicted"/>
<reference evidence="2 3" key="1">
    <citation type="submission" date="2024-05" db="EMBL/GenBank/DDBJ databases">
        <title>A draft genome resource for the thread blight pathogen Marasmius tenuissimus strain MS-2.</title>
        <authorList>
            <person name="Yulfo-Soto G.E."/>
            <person name="Baruah I.K."/>
            <person name="Amoako-Attah I."/>
            <person name="Bukari Y."/>
            <person name="Meinhardt L.W."/>
            <person name="Bailey B.A."/>
            <person name="Cohen S.P."/>
        </authorList>
    </citation>
    <scope>NUCLEOTIDE SEQUENCE [LARGE SCALE GENOMIC DNA]</scope>
    <source>
        <strain evidence="2 3">MS-2</strain>
    </source>
</reference>
<protein>
    <submittedName>
        <fullName evidence="2">Carboxypeptidase Y-deficient</fullName>
    </submittedName>
</protein>
<feature type="compositionally biased region" description="Pro residues" evidence="1">
    <location>
        <begin position="105"/>
        <end position="117"/>
    </location>
</feature>
<gene>
    <name evidence="2" type="primary">PEP7</name>
    <name evidence="2" type="ORF">AAF712_002458</name>
</gene>
<feature type="compositionally biased region" description="Low complexity" evidence="1">
    <location>
        <begin position="91"/>
        <end position="104"/>
    </location>
</feature>